<protein>
    <recommendedName>
        <fullName evidence="3">Bacteriocin-protection, YdeI or OmpD-Associated</fullName>
    </recommendedName>
</protein>
<evidence type="ECO:0000313" key="1">
    <source>
        <dbReference type="EMBL" id="GAA4459057.1"/>
    </source>
</evidence>
<dbReference type="EMBL" id="BAABEZ010000024">
    <property type="protein sequence ID" value="GAA4459057.1"/>
    <property type="molecule type" value="Genomic_DNA"/>
</dbReference>
<organism evidence="1 2">
    <name type="scientific">Rurimicrobium arvi</name>
    <dbReference type="NCBI Taxonomy" id="2049916"/>
    <lineage>
        <taxon>Bacteria</taxon>
        <taxon>Pseudomonadati</taxon>
        <taxon>Bacteroidota</taxon>
        <taxon>Chitinophagia</taxon>
        <taxon>Chitinophagales</taxon>
        <taxon>Chitinophagaceae</taxon>
        <taxon>Rurimicrobium</taxon>
    </lineage>
</organism>
<gene>
    <name evidence="1" type="ORF">GCM10023092_28330</name>
</gene>
<keyword evidence="2" id="KW-1185">Reference proteome</keyword>
<reference evidence="2" key="1">
    <citation type="journal article" date="2019" name="Int. J. Syst. Evol. Microbiol.">
        <title>The Global Catalogue of Microorganisms (GCM) 10K type strain sequencing project: providing services to taxonomists for standard genome sequencing and annotation.</title>
        <authorList>
            <consortium name="The Broad Institute Genomics Platform"/>
            <consortium name="The Broad Institute Genome Sequencing Center for Infectious Disease"/>
            <person name="Wu L."/>
            <person name="Ma J."/>
        </authorList>
    </citation>
    <scope>NUCLEOTIDE SEQUENCE [LARGE SCALE GENOMIC DNA]</scope>
    <source>
        <strain evidence="2">JCM 31921</strain>
    </source>
</reference>
<dbReference type="Pfam" id="PF13376">
    <property type="entry name" value="OmdA"/>
    <property type="match status" value="1"/>
</dbReference>
<sequence length="215" mass="24394">MSLAKKLKIKEGNELISLNAPEPLARELATYGTLHTALSGKAKPWIIFFVTDRRTLEQQIGKVFAALASEGILWIAFPKKSSGIQTDLSRDQGWEILEGLPAQWLNLIALDEQWSAFSLRKTEKAGALTTQRRKADTAASPYVDTDKKIVRLPDDLEQELNRHPALLKQYHALAYSHRKEYVLWVSSAKREETRIARISKMIEMLEAGKKNPNER</sequence>
<comment type="caution">
    <text evidence="1">The sequence shown here is derived from an EMBL/GenBank/DDBJ whole genome shotgun (WGS) entry which is preliminary data.</text>
</comment>
<evidence type="ECO:0000313" key="2">
    <source>
        <dbReference type="Proteomes" id="UP001501410"/>
    </source>
</evidence>
<proteinExistence type="predicted"/>
<accession>A0ABP8N323</accession>
<evidence type="ECO:0008006" key="3">
    <source>
        <dbReference type="Google" id="ProtNLM"/>
    </source>
</evidence>
<dbReference type="Proteomes" id="UP001501410">
    <property type="component" value="Unassembled WGS sequence"/>
</dbReference>
<name>A0ABP8N323_9BACT</name>
<dbReference type="RefSeq" id="WP_344828619.1">
    <property type="nucleotide sequence ID" value="NZ_BAABEZ010000024.1"/>
</dbReference>